<dbReference type="STRING" id="2880.D8LK36"/>
<dbReference type="eggNOG" id="KOG3092">
    <property type="taxonomic scope" value="Eukaryota"/>
</dbReference>
<dbReference type="AlphaFoldDB" id="D8LK36"/>
<dbReference type="Proteomes" id="UP000002630">
    <property type="component" value="Linkage Group LG16"/>
</dbReference>
<organism evidence="3 4">
    <name type="scientific">Ectocarpus siliculosus</name>
    <name type="common">Brown alga</name>
    <name type="synonym">Conferva siliculosa</name>
    <dbReference type="NCBI Taxonomy" id="2880"/>
    <lineage>
        <taxon>Eukaryota</taxon>
        <taxon>Sar</taxon>
        <taxon>Stramenopiles</taxon>
        <taxon>Ochrophyta</taxon>
        <taxon>PX clade</taxon>
        <taxon>Phaeophyceae</taxon>
        <taxon>Ectocarpales</taxon>
        <taxon>Ectocarpaceae</taxon>
        <taxon>Ectocarpus</taxon>
    </lineage>
</organism>
<dbReference type="PANTHER" id="PTHR11740">
    <property type="entry name" value="CASEIN KINASE II SUBUNIT BETA"/>
    <property type="match status" value="1"/>
</dbReference>
<reference evidence="3 4" key="1">
    <citation type="journal article" date="2010" name="Nature">
        <title>The Ectocarpus genome and the independent evolution of multicellularity in brown algae.</title>
        <authorList>
            <person name="Cock J.M."/>
            <person name="Sterck L."/>
            <person name="Rouze P."/>
            <person name="Scornet D."/>
            <person name="Allen A.E."/>
            <person name="Amoutzias G."/>
            <person name="Anthouard V."/>
            <person name="Artiguenave F."/>
            <person name="Aury J.M."/>
            <person name="Badger J.H."/>
            <person name="Beszteri B."/>
            <person name="Billiau K."/>
            <person name="Bonnet E."/>
            <person name="Bothwell J.H."/>
            <person name="Bowler C."/>
            <person name="Boyen C."/>
            <person name="Brownlee C."/>
            <person name="Carrano C.J."/>
            <person name="Charrier B."/>
            <person name="Cho G.Y."/>
            <person name="Coelho S.M."/>
            <person name="Collen J."/>
            <person name="Corre E."/>
            <person name="Da Silva C."/>
            <person name="Delage L."/>
            <person name="Delaroque N."/>
            <person name="Dittami S.M."/>
            <person name="Doulbeau S."/>
            <person name="Elias M."/>
            <person name="Farnham G."/>
            <person name="Gachon C.M."/>
            <person name="Gschloessl B."/>
            <person name="Heesch S."/>
            <person name="Jabbari K."/>
            <person name="Jubin C."/>
            <person name="Kawai H."/>
            <person name="Kimura K."/>
            <person name="Kloareg B."/>
            <person name="Kupper F.C."/>
            <person name="Lang D."/>
            <person name="Le Bail A."/>
            <person name="Leblanc C."/>
            <person name="Lerouge P."/>
            <person name="Lohr M."/>
            <person name="Lopez P.J."/>
            <person name="Martens C."/>
            <person name="Maumus F."/>
            <person name="Michel G."/>
            <person name="Miranda-Saavedra D."/>
            <person name="Morales J."/>
            <person name="Moreau H."/>
            <person name="Motomura T."/>
            <person name="Nagasato C."/>
            <person name="Napoli C.A."/>
            <person name="Nelson D.R."/>
            <person name="Nyvall-Collen P."/>
            <person name="Peters A.F."/>
            <person name="Pommier C."/>
            <person name="Potin P."/>
            <person name="Poulain J."/>
            <person name="Quesneville H."/>
            <person name="Read B."/>
            <person name="Rensing S.A."/>
            <person name="Ritter A."/>
            <person name="Rousvoal S."/>
            <person name="Samanta M."/>
            <person name="Samson G."/>
            <person name="Schroeder D.C."/>
            <person name="Segurens B."/>
            <person name="Strittmatter M."/>
            <person name="Tonon T."/>
            <person name="Tregear J.W."/>
            <person name="Valentin K."/>
            <person name="von Dassow P."/>
            <person name="Yamagishi T."/>
            <person name="Van de Peer Y."/>
            <person name="Wincker P."/>
        </authorList>
    </citation>
    <scope>NUCLEOTIDE SEQUENCE [LARGE SCALE GENOMIC DNA]</scope>
    <source>
        <strain evidence="4">Ec32 / CCAP1310/4</strain>
    </source>
</reference>
<keyword evidence="4" id="KW-1185">Reference proteome</keyword>
<dbReference type="GO" id="GO:0019887">
    <property type="term" value="F:protein kinase regulator activity"/>
    <property type="evidence" value="ECO:0007669"/>
    <property type="project" value="InterPro"/>
</dbReference>
<dbReference type="OMA" id="DETSWIN"/>
<dbReference type="InterPro" id="IPR016149">
    <property type="entry name" value="Casein_kin_II_reg-sub_N"/>
</dbReference>
<dbReference type="FunFam" id="1.10.1820.10:FF:000005">
    <property type="entry name" value="Casein kinase II subunit beta"/>
    <property type="match status" value="1"/>
</dbReference>
<gene>
    <name evidence="3" type="ORF">Esi_0028_0120</name>
</gene>
<dbReference type="Pfam" id="PF01214">
    <property type="entry name" value="CK_II_beta"/>
    <property type="match status" value="1"/>
</dbReference>
<sequence length="172" mass="19609">MSDSSSSDGEDTWIQWFCGLEGHEMFCEIDRGYIEDAFNLYGLRHFVPRINDSLDLILDRTAQNEASHELMEATCALYGLIHARYVLTAAGLEAMYAKYTLQEFGNCPHFLCKGQSVVPLGVRDEPHIETVKLYCPKCQDVYVHPSHAAQSEFGSSWHHQLYHIVCFLKSML</sequence>
<dbReference type="Gene3D" id="2.20.25.20">
    <property type="match status" value="1"/>
</dbReference>
<dbReference type="GO" id="GO:0005737">
    <property type="term" value="C:cytoplasm"/>
    <property type="evidence" value="ECO:0007669"/>
    <property type="project" value="TreeGrafter"/>
</dbReference>
<dbReference type="PRINTS" id="PR00472">
    <property type="entry name" value="CASNKINASEII"/>
</dbReference>
<dbReference type="EMBL" id="FN649741">
    <property type="protein sequence ID" value="CBN74505.1"/>
    <property type="molecule type" value="Genomic_DNA"/>
</dbReference>
<dbReference type="GO" id="GO:0005956">
    <property type="term" value="C:protein kinase CK2 complex"/>
    <property type="evidence" value="ECO:0007669"/>
    <property type="project" value="UniProtKB-UniRule"/>
</dbReference>
<dbReference type="OrthoDB" id="3971593at2759"/>
<dbReference type="PANTHER" id="PTHR11740:SF0">
    <property type="entry name" value="CASEIN KINASE II SUBUNIT BETA"/>
    <property type="match status" value="1"/>
</dbReference>
<dbReference type="InterPro" id="IPR000704">
    <property type="entry name" value="Casein_kinase_II_reg-sub"/>
</dbReference>
<evidence type="ECO:0000313" key="3">
    <source>
        <dbReference type="EMBL" id="CBN74505.1"/>
    </source>
</evidence>
<name>D8LK36_ECTSI</name>
<protein>
    <recommendedName>
        <fullName evidence="2">Casein kinase II subunit beta</fullName>
        <shortName evidence="2">CK II beta</shortName>
    </recommendedName>
</protein>
<dbReference type="SUPFAM" id="SSF57798">
    <property type="entry name" value="Casein kinase II beta subunit"/>
    <property type="match status" value="1"/>
</dbReference>
<comment type="similarity">
    <text evidence="1 2">Belongs to the casein kinase 2 subunit beta family.</text>
</comment>
<dbReference type="EMBL" id="FN648464">
    <property type="protein sequence ID" value="CBN74505.1"/>
    <property type="molecule type" value="Genomic_DNA"/>
</dbReference>
<evidence type="ECO:0000256" key="2">
    <source>
        <dbReference type="RuleBase" id="RU361268"/>
    </source>
</evidence>
<dbReference type="SMART" id="SM01085">
    <property type="entry name" value="CK_II_beta"/>
    <property type="match status" value="1"/>
</dbReference>
<dbReference type="FunFam" id="2.20.25.20:FF:000001">
    <property type="entry name" value="Casein kinase II subunit beta"/>
    <property type="match status" value="1"/>
</dbReference>
<proteinExistence type="inferred from homology"/>
<comment type="subunit">
    <text evidence="2">Tetramer of two alpha and two beta subunits.</text>
</comment>
<dbReference type="InParanoid" id="D8LK36"/>
<evidence type="ECO:0000313" key="4">
    <source>
        <dbReference type="Proteomes" id="UP000002630"/>
    </source>
</evidence>
<dbReference type="Gene3D" id="1.10.1820.10">
    <property type="entry name" value="protein kinase ck2 holoenzyme, chain C, domain 1"/>
    <property type="match status" value="1"/>
</dbReference>
<evidence type="ECO:0000256" key="1">
    <source>
        <dbReference type="ARBA" id="ARBA00006941"/>
    </source>
</evidence>
<accession>D8LK36</accession>
<dbReference type="InterPro" id="IPR035991">
    <property type="entry name" value="Casein_kinase_II_beta-like"/>
</dbReference>